<sequence>MAKLCNVLGLVLLVIFSSHLAFAARNMQFNNKNNINNNENENVIYATKETPSVDHAKGVKDNKNLIYGGVGSFGGVGGGAGIVGPLGGVGFGSGVGVGSGIGGVGFLPAGGIGGVGAGVGGGGVGGVGGGLGGIAP</sequence>
<gene>
    <name evidence="2" type="ORF">RND81_04G099800</name>
</gene>
<name>A0AAW1LDH1_SAPOF</name>
<dbReference type="AlphaFoldDB" id="A0AAW1LDH1"/>
<protein>
    <recommendedName>
        <fullName evidence="4">Glycine-rich protein</fullName>
    </recommendedName>
</protein>
<keyword evidence="3" id="KW-1185">Reference proteome</keyword>
<feature type="signal peptide" evidence="1">
    <location>
        <begin position="1"/>
        <end position="23"/>
    </location>
</feature>
<feature type="chain" id="PRO_5043688065" description="Glycine-rich protein" evidence="1">
    <location>
        <begin position="24"/>
        <end position="136"/>
    </location>
</feature>
<dbReference type="Proteomes" id="UP001443914">
    <property type="component" value="Unassembled WGS sequence"/>
</dbReference>
<comment type="caution">
    <text evidence="2">The sequence shown here is derived from an EMBL/GenBank/DDBJ whole genome shotgun (WGS) entry which is preliminary data.</text>
</comment>
<keyword evidence="1" id="KW-0732">Signal</keyword>
<reference evidence="2" key="1">
    <citation type="submission" date="2024-03" db="EMBL/GenBank/DDBJ databases">
        <title>WGS assembly of Saponaria officinalis var. Norfolk2.</title>
        <authorList>
            <person name="Jenkins J."/>
            <person name="Shu S."/>
            <person name="Grimwood J."/>
            <person name="Barry K."/>
            <person name="Goodstein D."/>
            <person name="Schmutz J."/>
            <person name="Leebens-Mack J."/>
            <person name="Osbourn A."/>
        </authorList>
    </citation>
    <scope>NUCLEOTIDE SEQUENCE [LARGE SCALE GENOMIC DNA]</scope>
    <source>
        <strain evidence="2">JIC</strain>
    </source>
</reference>
<evidence type="ECO:0000313" key="3">
    <source>
        <dbReference type="Proteomes" id="UP001443914"/>
    </source>
</evidence>
<accession>A0AAW1LDH1</accession>
<evidence type="ECO:0000313" key="2">
    <source>
        <dbReference type="EMBL" id="KAK9733902.1"/>
    </source>
</evidence>
<organism evidence="2 3">
    <name type="scientific">Saponaria officinalis</name>
    <name type="common">Common soapwort</name>
    <name type="synonym">Lychnis saponaria</name>
    <dbReference type="NCBI Taxonomy" id="3572"/>
    <lineage>
        <taxon>Eukaryota</taxon>
        <taxon>Viridiplantae</taxon>
        <taxon>Streptophyta</taxon>
        <taxon>Embryophyta</taxon>
        <taxon>Tracheophyta</taxon>
        <taxon>Spermatophyta</taxon>
        <taxon>Magnoliopsida</taxon>
        <taxon>eudicotyledons</taxon>
        <taxon>Gunneridae</taxon>
        <taxon>Pentapetalae</taxon>
        <taxon>Caryophyllales</taxon>
        <taxon>Caryophyllaceae</taxon>
        <taxon>Caryophylleae</taxon>
        <taxon>Saponaria</taxon>
    </lineage>
</organism>
<proteinExistence type="predicted"/>
<evidence type="ECO:0000256" key="1">
    <source>
        <dbReference type="SAM" id="SignalP"/>
    </source>
</evidence>
<dbReference type="EMBL" id="JBDFQZ010000004">
    <property type="protein sequence ID" value="KAK9733902.1"/>
    <property type="molecule type" value="Genomic_DNA"/>
</dbReference>
<evidence type="ECO:0008006" key="4">
    <source>
        <dbReference type="Google" id="ProtNLM"/>
    </source>
</evidence>
<dbReference type="PANTHER" id="PTHR34463">
    <property type="entry name" value="GLYCINE-RICH PROTEIN"/>
    <property type="match status" value="1"/>
</dbReference>
<dbReference type="PANTHER" id="PTHR34463:SF11">
    <property type="entry name" value="GLYCINE-RICH PROTEIN LIKE"/>
    <property type="match status" value="1"/>
</dbReference>